<dbReference type="EMBL" id="JYNX01000019">
    <property type="protein sequence ID" value="KMO84102.1"/>
    <property type="molecule type" value="Genomic_DNA"/>
</dbReference>
<gene>
    <name evidence="1" type="ORF">MCHUDSM44219_00907</name>
</gene>
<dbReference type="PATRIC" id="fig|1800.3.peg.908"/>
<proteinExistence type="predicted"/>
<reference evidence="1 2" key="1">
    <citation type="journal article" date="2015" name="Genome Biol. Evol.">
        <title>Characterization of Three Mycobacterium spp. with Potential Use in Bioremediation by Genome Sequencing and Comparative Genomics.</title>
        <authorList>
            <person name="Das S."/>
            <person name="Pettersson B.M."/>
            <person name="Behra P.R."/>
            <person name="Ramesh M."/>
            <person name="Dasgupta S."/>
            <person name="Bhattacharya A."/>
            <person name="Kirsebom L.A."/>
        </authorList>
    </citation>
    <scope>NUCLEOTIDE SEQUENCE [LARGE SCALE GENOMIC DNA]</scope>
    <source>
        <strain evidence="1 2">DSM 44219</strain>
    </source>
</reference>
<dbReference type="RefSeq" id="WP_048417014.1">
    <property type="nucleotide sequence ID" value="NZ_JYNX01000019.1"/>
</dbReference>
<sequence length="144" mass="15225">MADTLPNPASGDTTRFEVAPDGILIPVPAEAPAGKPIRDDAQITVSPLRASAYYVEVYNGPPDPPSEIGDVLGDVLSEGATEAIERAFVTGAESFALAFLEKTLFVAGILADVLTTSPLLSEHYFRGTMDDGTQVTYVVLTPRD</sequence>
<dbReference type="AlphaFoldDB" id="A0A0J6WQV6"/>
<organism evidence="1 2">
    <name type="scientific">Mycolicibacterium chubuense</name>
    <name type="common">Mycobacterium chubuense</name>
    <dbReference type="NCBI Taxonomy" id="1800"/>
    <lineage>
        <taxon>Bacteria</taxon>
        <taxon>Bacillati</taxon>
        <taxon>Actinomycetota</taxon>
        <taxon>Actinomycetes</taxon>
        <taxon>Mycobacteriales</taxon>
        <taxon>Mycobacteriaceae</taxon>
        <taxon>Mycolicibacterium</taxon>
    </lineage>
</organism>
<dbReference type="Proteomes" id="UP000036176">
    <property type="component" value="Unassembled WGS sequence"/>
</dbReference>
<evidence type="ECO:0000313" key="2">
    <source>
        <dbReference type="Proteomes" id="UP000036176"/>
    </source>
</evidence>
<accession>A0A0J6WQV6</accession>
<name>A0A0J6WQV6_MYCCU</name>
<protein>
    <submittedName>
        <fullName evidence="1">Uncharacterized protein</fullName>
    </submittedName>
</protein>
<evidence type="ECO:0000313" key="1">
    <source>
        <dbReference type="EMBL" id="KMO84102.1"/>
    </source>
</evidence>
<keyword evidence="2" id="KW-1185">Reference proteome</keyword>
<dbReference type="OrthoDB" id="4213671at2"/>
<comment type="caution">
    <text evidence="1">The sequence shown here is derived from an EMBL/GenBank/DDBJ whole genome shotgun (WGS) entry which is preliminary data.</text>
</comment>